<protein>
    <submittedName>
        <fullName evidence="1">Type VI secretion system baseplate subunit TssG</fullName>
    </submittedName>
</protein>
<dbReference type="NCBIfam" id="TIGR03347">
    <property type="entry name" value="VI_chp_1"/>
    <property type="match status" value="1"/>
</dbReference>
<dbReference type="PANTHER" id="PTHR35564">
    <property type="match status" value="1"/>
</dbReference>
<proteinExistence type="predicted"/>
<organism evidence="1 2">
    <name type="scientific">Bowmanella yangjiangensis</name>
    <dbReference type="NCBI Taxonomy" id="2811230"/>
    <lineage>
        <taxon>Bacteria</taxon>
        <taxon>Pseudomonadati</taxon>
        <taxon>Pseudomonadota</taxon>
        <taxon>Gammaproteobacteria</taxon>
        <taxon>Alteromonadales</taxon>
        <taxon>Alteromonadaceae</taxon>
        <taxon>Bowmanella</taxon>
    </lineage>
</organism>
<dbReference type="Proteomes" id="UP000663992">
    <property type="component" value="Unassembled WGS sequence"/>
</dbReference>
<dbReference type="PANTHER" id="PTHR35564:SF4">
    <property type="entry name" value="CYTOPLASMIC PROTEIN"/>
    <property type="match status" value="1"/>
</dbReference>
<accession>A0ABS3D169</accession>
<gene>
    <name evidence="1" type="primary">tssG</name>
    <name evidence="1" type="ORF">J0A65_17405</name>
</gene>
<evidence type="ECO:0000313" key="1">
    <source>
        <dbReference type="EMBL" id="MBN7821649.1"/>
    </source>
</evidence>
<sequence>MADKSGTTSGSLMLYRQLQQEPFKFGFFSALRRIERLAAGDLHLGKTARPKDDPIRLGQTPSMVFAASTLSEFIRSDNHAPRLDVLFFGLYGPNGPLPLHLTEYVRDRMRNHADHSMSRFCDIFHHRFLSFFYRSWADAQPTVNLDRPQTDRFVMRIGSLMGMGISECRGRDSLPDYAKLHMAARLAQRNKNAEGLCAMVSHYFGLAVTLEPFVGQWLSIDQSEQLCLGQNAESGQLGITSNLGARVWQCQNKFRLTLGPMTLPKYRTFLPGGRNLRRLKDLVKQYLNNELDWDIRLILTRQEAQGVSLGQSGSLGWTTWVLGKMPEADLQDLILAGQA</sequence>
<dbReference type="InterPro" id="IPR010732">
    <property type="entry name" value="T6SS_TssG-like"/>
</dbReference>
<name>A0ABS3D169_9ALTE</name>
<dbReference type="EMBL" id="JAFKCS010000021">
    <property type="protein sequence ID" value="MBN7821649.1"/>
    <property type="molecule type" value="Genomic_DNA"/>
</dbReference>
<dbReference type="Pfam" id="PF06996">
    <property type="entry name" value="T6SS_TssG"/>
    <property type="match status" value="1"/>
</dbReference>
<reference evidence="1 2" key="1">
    <citation type="submission" date="2021-03" db="EMBL/GenBank/DDBJ databases">
        <title>novel species isolated from a fishpond in China.</title>
        <authorList>
            <person name="Lu H."/>
            <person name="Cai Z."/>
        </authorList>
    </citation>
    <scope>NUCLEOTIDE SEQUENCE [LARGE SCALE GENOMIC DNA]</scope>
    <source>
        <strain evidence="1 2">Y57</strain>
    </source>
</reference>
<evidence type="ECO:0000313" key="2">
    <source>
        <dbReference type="Proteomes" id="UP000663992"/>
    </source>
</evidence>
<dbReference type="RefSeq" id="WP_206595618.1">
    <property type="nucleotide sequence ID" value="NZ_JAFKCS010000021.1"/>
</dbReference>
<keyword evidence="2" id="KW-1185">Reference proteome</keyword>
<comment type="caution">
    <text evidence="1">The sequence shown here is derived from an EMBL/GenBank/DDBJ whole genome shotgun (WGS) entry which is preliminary data.</text>
</comment>